<dbReference type="Pfam" id="PF07760">
    <property type="entry name" value="DUF1616"/>
    <property type="match status" value="1"/>
</dbReference>
<evidence type="ECO:0000259" key="2">
    <source>
        <dbReference type="Pfam" id="PF07760"/>
    </source>
</evidence>
<feature type="domain" description="DUF1616" evidence="2">
    <location>
        <begin position="13"/>
        <end position="327"/>
    </location>
</feature>
<sequence>MSDTDWWFFDLALVVAAVGGLTLAVVAGAGGVARILLTIPLVCFLPGYALVSAMFPDGPTDDYQAFDEGKTGLGNPLLVSGGLEGVERTVLSVVFSVALVPAVALFASATPGGLIADQVLLGISALTAGLAVIAILSRYRCEPERRFTPSLSSASPFFDSRSSFYERRNVGPYNAAIAVGLVLVVLSAGFALASPPQHDGFTEFSIETEAVTGETDTMYDSTYEIDSQPQELEATITNHEHEERTYTTVVSLERVSYGDGGDVTVHERDELDRQRTTVPDGESARQTLEVEPTMEGDELRLQLLLYEGEPPSDPTPENAYRVVTLPIEVE</sequence>
<feature type="transmembrane region" description="Helical" evidence="1">
    <location>
        <begin position="6"/>
        <end position="28"/>
    </location>
</feature>
<protein>
    <submittedName>
        <fullName evidence="3">Uncharacterized membrane protein</fullName>
    </submittedName>
</protein>
<gene>
    <name evidence="3" type="ORF">SAMN05444422_105218</name>
</gene>
<evidence type="ECO:0000256" key="1">
    <source>
        <dbReference type="SAM" id="Phobius"/>
    </source>
</evidence>
<dbReference type="OrthoDB" id="82282at2157"/>
<dbReference type="EMBL" id="FOKW01000005">
    <property type="protein sequence ID" value="SFC19432.1"/>
    <property type="molecule type" value="Genomic_DNA"/>
</dbReference>
<dbReference type="Proteomes" id="UP000199161">
    <property type="component" value="Unassembled WGS sequence"/>
</dbReference>
<organism evidence="3 4">
    <name type="scientific">Natronobacterium haloterrestre</name>
    <name type="common">Halobiforma haloterrestris</name>
    <dbReference type="NCBI Taxonomy" id="148448"/>
    <lineage>
        <taxon>Archaea</taxon>
        <taxon>Methanobacteriati</taxon>
        <taxon>Methanobacteriota</taxon>
        <taxon>Stenosarchaea group</taxon>
        <taxon>Halobacteria</taxon>
        <taxon>Halobacteriales</taxon>
        <taxon>Natrialbaceae</taxon>
        <taxon>Natronobacterium</taxon>
    </lineage>
</organism>
<keyword evidence="1" id="KW-1133">Transmembrane helix</keyword>
<reference evidence="4" key="1">
    <citation type="submission" date="2016-10" db="EMBL/GenBank/DDBJ databases">
        <authorList>
            <person name="Varghese N."/>
            <person name="Submissions S."/>
        </authorList>
    </citation>
    <scope>NUCLEOTIDE SEQUENCE [LARGE SCALE GENOMIC DNA]</scope>
    <source>
        <strain evidence="4">DSM 13078</strain>
    </source>
</reference>
<dbReference type="AlphaFoldDB" id="A0A1I1H778"/>
<evidence type="ECO:0000313" key="3">
    <source>
        <dbReference type="EMBL" id="SFC19432.1"/>
    </source>
</evidence>
<dbReference type="RefSeq" id="WP_089788243.1">
    <property type="nucleotide sequence ID" value="NZ_FOKW01000005.1"/>
</dbReference>
<dbReference type="InterPro" id="IPR011674">
    <property type="entry name" value="DUF1616"/>
</dbReference>
<keyword evidence="4" id="KW-1185">Reference proteome</keyword>
<feature type="transmembrane region" description="Helical" evidence="1">
    <location>
        <begin position="35"/>
        <end position="55"/>
    </location>
</feature>
<accession>A0A1I1H778</accession>
<feature type="transmembrane region" description="Helical" evidence="1">
    <location>
        <begin position="173"/>
        <end position="193"/>
    </location>
</feature>
<feature type="transmembrane region" description="Helical" evidence="1">
    <location>
        <begin position="119"/>
        <end position="139"/>
    </location>
</feature>
<keyword evidence="1" id="KW-0812">Transmembrane</keyword>
<feature type="transmembrane region" description="Helical" evidence="1">
    <location>
        <begin position="89"/>
        <end position="107"/>
    </location>
</feature>
<evidence type="ECO:0000313" key="4">
    <source>
        <dbReference type="Proteomes" id="UP000199161"/>
    </source>
</evidence>
<name>A0A1I1H778_NATHA</name>
<proteinExistence type="predicted"/>
<keyword evidence="1" id="KW-0472">Membrane</keyword>